<dbReference type="InParanoid" id="D6WLC3"/>
<dbReference type="Proteomes" id="UP000007266">
    <property type="component" value="Linkage group 5"/>
</dbReference>
<accession>D6WLC3</accession>
<proteinExistence type="predicted"/>
<sequence length="33" mass="3844">MTNVQPKNVEREFRICGIRRVEDVPPAWEESSA</sequence>
<dbReference type="HOGENOM" id="CLU_3385378_0_0_1"/>
<evidence type="ECO:0000313" key="1">
    <source>
        <dbReference type="EMBL" id="EFA03471.1"/>
    </source>
</evidence>
<keyword evidence="2" id="KW-1185">Reference proteome</keyword>
<evidence type="ECO:0000313" key="2">
    <source>
        <dbReference type="Proteomes" id="UP000007266"/>
    </source>
</evidence>
<gene>
    <name evidence="1" type="primary">GLEAN_13468</name>
    <name evidence="1" type="ORF">TcasGA2_TC013468</name>
</gene>
<organism evidence="1 2">
    <name type="scientific">Tribolium castaneum</name>
    <name type="common">Red flour beetle</name>
    <dbReference type="NCBI Taxonomy" id="7070"/>
    <lineage>
        <taxon>Eukaryota</taxon>
        <taxon>Metazoa</taxon>
        <taxon>Ecdysozoa</taxon>
        <taxon>Arthropoda</taxon>
        <taxon>Hexapoda</taxon>
        <taxon>Insecta</taxon>
        <taxon>Pterygota</taxon>
        <taxon>Neoptera</taxon>
        <taxon>Endopterygota</taxon>
        <taxon>Coleoptera</taxon>
        <taxon>Polyphaga</taxon>
        <taxon>Cucujiformia</taxon>
        <taxon>Tenebrionidae</taxon>
        <taxon>Tenebrionidae incertae sedis</taxon>
        <taxon>Tribolium</taxon>
    </lineage>
</organism>
<reference evidence="1 2" key="2">
    <citation type="journal article" date="2010" name="Nucleic Acids Res.">
        <title>BeetleBase in 2010: revisions to provide comprehensive genomic information for Tribolium castaneum.</title>
        <authorList>
            <person name="Kim H.S."/>
            <person name="Murphy T."/>
            <person name="Xia J."/>
            <person name="Caragea D."/>
            <person name="Park Y."/>
            <person name="Beeman R.W."/>
            <person name="Lorenzen M.D."/>
            <person name="Butcher S."/>
            <person name="Manak J.R."/>
            <person name="Brown S.J."/>
        </authorList>
    </citation>
    <scope>GENOME REANNOTATION</scope>
    <source>
        <strain evidence="1 2">Georgia GA2</strain>
    </source>
</reference>
<reference evidence="1 2" key="1">
    <citation type="journal article" date="2008" name="Nature">
        <title>The genome of the model beetle and pest Tribolium castaneum.</title>
        <authorList>
            <consortium name="Tribolium Genome Sequencing Consortium"/>
            <person name="Richards S."/>
            <person name="Gibbs R.A."/>
            <person name="Weinstock G.M."/>
            <person name="Brown S.J."/>
            <person name="Denell R."/>
            <person name="Beeman R.W."/>
            <person name="Gibbs R."/>
            <person name="Beeman R.W."/>
            <person name="Brown S.J."/>
            <person name="Bucher G."/>
            <person name="Friedrich M."/>
            <person name="Grimmelikhuijzen C.J."/>
            <person name="Klingler M."/>
            <person name="Lorenzen M."/>
            <person name="Richards S."/>
            <person name="Roth S."/>
            <person name="Schroder R."/>
            <person name="Tautz D."/>
            <person name="Zdobnov E.M."/>
            <person name="Muzny D."/>
            <person name="Gibbs R.A."/>
            <person name="Weinstock G.M."/>
            <person name="Attaway T."/>
            <person name="Bell S."/>
            <person name="Buhay C.J."/>
            <person name="Chandrabose M.N."/>
            <person name="Chavez D."/>
            <person name="Clerk-Blankenburg K.P."/>
            <person name="Cree A."/>
            <person name="Dao M."/>
            <person name="Davis C."/>
            <person name="Chacko J."/>
            <person name="Dinh H."/>
            <person name="Dugan-Rocha S."/>
            <person name="Fowler G."/>
            <person name="Garner T.T."/>
            <person name="Garnes J."/>
            <person name="Gnirke A."/>
            <person name="Hawes A."/>
            <person name="Hernandez J."/>
            <person name="Hines S."/>
            <person name="Holder M."/>
            <person name="Hume J."/>
            <person name="Jhangiani S.N."/>
            <person name="Joshi V."/>
            <person name="Khan Z.M."/>
            <person name="Jackson L."/>
            <person name="Kovar C."/>
            <person name="Kowis A."/>
            <person name="Lee S."/>
            <person name="Lewis L.R."/>
            <person name="Margolis J."/>
            <person name="Morgan M."/>
            <person name="Nazareth L.V."/>
            <person name="Nguyen N."/>
            <person name="Okwuonu G."/>
            <person name="Parker D."/>
            <person name="Richards S."/>
            <person name="Ruiz S.J."/>
            <person name="Santibanez J."/>
            <person name="Savard J."/>
            <person name="Scherer S.E."/>
            <person name="Schneider B."/>
            <person name="Sodergren E."/>
            <person name="Tautz D."/>
            <person name="Vattahil S."/>
            <person name="Villasana D."/>
            <person name="White C.S."/>
            <person name="Wright R."/>
            <person name="Park Y."/>
            <person name="Beeman R.W."/>
            <person name="Lord J."/>
            <person name="Oppert B."/>
            <person name="Lorenzen M."/>
            <person name="Brown S."/>
            <person name="Wang L."/>
            <person name="Savard J."/>
            <person name="Tautz D."/>
            <person name="Richards S."/>
            <person name="Weinstock G."/>
            <person name="Gibbs R.A."/>
            <person name="Liu Y."/>
            <person name="Worley K."/>
            <person name="Weinstock G."/>
            <person name="Elsik C.G."/>
            <person name="Reese J.T."/>
            <person name="Elhaik E."/>
            <person name="Landan G."/>
            <person name="Graur D."/>
            <person name="Arensburger P."/>
            <person name="Atkinson P."/>
            <person name="Beeman R.W."/>
            <person name="Beidler J."/>
            <person name="Brown S.J."/>
            <person name="Demuth J.P."/>
            <person name="Drury D.W."/>
            <person name="Du Y.Z."/>
            <person name="Fujiwara H."/>
            <person name="Lorenzen M."/>
            <person name="Maselli V."/>
            <person name="Osanai M."/>
            <person name="Park Y."/>
            <person name="Robertson H.M."/>
            <person name="Tu Z."/>
            <person name="Wang J.J."/>
            <person name="Wang S."/>
            <person name="Richards S."/>
            <person name="Song H."/>
            <person name="Zhang L."/>
            <person name="Sodergren E."/>
            <person name="Werner D."/>
            <person name="Stanke M."/>
            <person name="Morgenstern B."/>
            <person name="Solovyev V."/>
            <person name="Kosarev P."/>
            <person name="Brown G."/>
            <person name="Chen H.C."/>
            <person name="Ermolaeva O."/>
            <person name="Hlavina W."/>
            <person name="Kapustin Y."/>
            <person name="Kiryutin B."/>
            <person name="Kitts P."/>
            <person name="Maglott D."/>
            <person name="Pruitt K."/>
            <person name="Sapojnikov V."/>
            <person name="Souvorov A."/>
            <person name="Mackey A.J."/>
            <person name="Waterhouse R.M."/>
            <person name="Wyder S."/>
            <person name="Zdobnov E.M."/>
            <person name="Zdobnov E.M."/>
            <person name="Wyder S."/>
            <person name="Kriventseva E.V."/>
            <person name="Kadowaki T."/>
            <person name="Bork P."/>
            <person name="Aranda M."/>
            <person name="Bao R."/>
            <person name="Beermann A."/>
            <person name="Berns N."/>
            <person name="Bolognesi R."/>
            <person name="Bonneton F."/>
            <person name="Bopp D."/>
            <person name="Brown S.J."/>
            <person name="Bucher G."/>
            <person name="Butts T."/>
            <person name="Chaumot A."/>
            <person name="Denell R.E."/>
            <person name="Ferrier D.E."/>
            <person name="Friedrich M."/>
            <person name="Gordon C.M."/>
            <person name="Jindra M."/>
            <person name="Klingler M."/>
            <person name="Lan Q."/>
            <person name="Lattorff H.M."/>
            <person name="Laudet V."/>
            <person name="von Levetsow C."/>
            <person name="Liu Z."/>
            <person name="Lutz R."/>
            <person name="Lynch J.A."/>
            <person name="da Fonseca R.N."/>
            <person name="Posnien N."/>
            <person name="Reuter R."/>
            <person name="Roth S."/>
            <person name="Savard J."/>
            <person name="Schinko J.B."/>
            <person name="Schmitt C."/>
            <person name="Schoppmeier M."/>
            <person name="Schroder R."/>
            <person name="Shippy T.D."/>
            <person name="Simonnet F."/>
            <person name="Marques-Souza H."/>
            <person name="Tautz D."/>
            <person name="Tomoyasu Y."/>
            <person name="Trauner J."/>
            <person name="Van der Zee M."/>
            <person name="Vervoort M."/>
            <person name="Wittkopp N."/>
            <person name="Wimmer E.A."/>
            <person name="Yang X."/>
            <person name="Jones A.K."/>
            <person name="Sattelle D.B."/>
            <person name="Ebert P.R."/>
            <person name="Nelson D."/>
            <person name="Scott J.G."/>
            <person name="Beeman R.W."/>
            <person name="Muthukrishnan S."/>
            <person name="Kramer K.J."/>
            <person name="Arakane Y."/>
            <person name="Beeman R.W."/>
            <person name="Zhu Q."/>
            <person name="Hogenkamp D."/>
            <person name="Dixit R."/>
            <person name="Oppert B."/>
            <person name="Jiang H."/>
            <person name="Zou Z."/>
            <person name="Marshall J."/>
            <person name="Elpidina E."/>
            <person name="Vinokurov K."/>
            <person name="Oppert C."/>
            <person name="Zou Z."/>
            <person name="Evans J."/>
            <person name="Lu Z."/>
            <person name="Zhao P."/>
            <person name="Sumathipala N."/>
            <person name="Altincicek B."/>
            <person name="Vilcinskas A."/>
            <person name="Williams M."/>
            <person name="Hultmark D."/>
            <person name="Hetru C."/>
            <person name="Jiang H."/>
            <person name="Grimmelikhuijzen C.J."/>
            <person name="Hauser F."/>
            <person name="Cazzamali G."/>
            <person name="Williamson M."/>
            <person name="Park Y."/>
            <person name="Li B."/>
            <person name="Tanaka Y."/>
            <person name="Predel R."/>
            <person name="Neupert S."/>
            <person name="Schachtner J."/>
            <person name="Verleyen P."/>
            <person name="Raible F."/>
            <person name="Bork P."/>
            <person name="Friedrich M."/>
            <person name="Walden K.K."/>
            <person name="Robertson H.M."/>
            <person name="Angeli S."/>
            <person name="Foret S."/>
            <person name="Bucher G."/>
            <person name="Schuetz S."/>
            <person name="Maleszka R."/>
            <person name="Wimmer E.A."/>
            <person name="Beeman R.W."/>
            <person name="Lorenzen M."/>
            <person name="Tomoyasu Y."/>
            <person name="Miller S.C."/>
            <person name="Grossmann D."/>
            <person name="Bucher G."/>
        </authorList>
    </citation>
    <scope>NUCLEOTIDE SEQUENCE [LARGE SCALE GENOMIC DNA]</scope>
    <source>
        <strain evidence="1 2">Georgia GA2</strain>
    </source>
</reference>
<dbReference type="AlphaFoldDB" id="D6WLC3"/>
<name>D6WLC3_TRICA</name>
<protein>
    <submittedName>
        <fullName evidence="1">Uncharacterized protein</fullName>
    </submittedName>
</protein>
<dbReference type="EMBL" id="KQ971343">
    <property type="protein sequence ID" value="EFA03471.1"/>
    <property type="molecule type" value="Genomic_DNA"/>
</dbReference>